<reference evidence="2" key="2">
    <citation type="journal article" date="2021" name="Microbiome">
        <title>Successional dynamics and alternative stable states in a saline activated sludge microbial community over 9 years.</title>
        <authorList>
            <person name="Wang Y."/>
            <person name="Ye J."/>
            <person name="Ju F."/>
            <person name="Liu L."/>
            <person name="Boyd J.A."/>
            <person name="Deng Y."/>
            <person name="Parks D.H."/>
            <person name="Jiang X."/>
            <person name="Yin X."/>
            <person name="Woodcroft B.J."/>
            <person name="Tyson G.W."/>
            <person name="Hugenholtz P."/>
            <person name="Polz M.F."/>
            <person name="Zhang T."/>
        </authorList>
    </citation>
    <scope>NUCLEOTIDE SEQUENCE</scope>
    <source>
        <strain evidence="2">HKST-UBA17</strain>
    </source>
</reference>
<name>A0A955I5E8_9BACT</name>
<dbReference type="InterPro" id="IPR007214">
    <property type="entry name" value="YbaK/aa-tRNA-synth-assoc-dom"/>
</dbReference>
<gene>
    <name evidence="2" type="ORF">KC685_03880</name>
</gene>
<sequence>MSVQQFKQYVSDNKLEGIDIVELDQETRTAESAAKANGVHVSSIVKSLLVAYGEPLEFCICLVPGDRRLDLERLTKFLGQNCRMATPDEVKSLTGYSIGGVPPLGHVTKVVTYILSGFSRDADVIAAAGSGNSVFRVPYSRLVEITGAIELDI</sequence>
<dbReference type="Gene3D" id="3.90.960.10">
    <property type="entry name" value="YbaK/aminoacyl-tRNA synthetase-associated domain"/>
    <property type="match status" value="1"/>
</dbReference>
<proteinExistence type="predicted"/>
<comment type="caution">
    <text evidence="2">The sequence shown here is derived from an EMBL/GenBank/DDBJ whole genome shotgun (WGS) entry which is preliminary data.</text>
</comment>
<accession>A0A955I5E8</accession>
<dbReference type="AlphaFoldDB" id="A0A955I5E8"/>
<feature type="domain" description="YbaK/aminoacyl-tRNA synthetase-associated" evidence="1">
    <location>
        <begin position="26"/>
        <end position="143"/>
    </location>
</feature>
<dbReference type="InterPro" id="IPR036754">
    <property type="entry name" value="YbaK/aa-tRNA-synt-asso_dom_sf"/>
</dbReference>
<organism evidence="2 3">
    <name type="scientific">Candidatus Dojkabacteria bacterium</name>
    <dbReference type="NCBI Taxonomy" id="2099670"/>
    <lineage>
        <taxon>Bacteria</taxon>
        <taxon>Candidatus Dojkabacteria</taxon>
    </lineage>
</organism>
<protein>
    <submittedName>
        <fullName evidence="2">YbaK/EbsC family protein</fullName>
    </submittedName>
</protein>
<dbReference type="Proteomes" id="UP000741282">
    <property type="component" value="Unassembled WGS sequence"/>
</dbReference>
<dbReference type="EMBL" id="JAGQLN010000014">
    <property type="protein sequence ID" value="MCA9377033.1"/>
    <property type="molecule type" value="Genomic_DNA"/>
</dbReference>
<dbReference type="GO" id="GO:0002161">
    <property type="term" value="F:aminoacyl-tRNA deacylase activity"/>
    <property type="evidence" value="ECO:0007669"/>
    <property type="project" value="InterPro"/>
</dbReference>
<dbReference type="Pfam" id="PF04073">
    <property type="entry name" value="tRNA_edit"/>
    <property type="match status" value="1"/>
</dbReference>
<dbReference type="PANTHER" id="PTHR30411:SF1">
    <property type="entry name" value="CYTOPLASMIC PROTEIN"/>
    <property type="match status" value="1"/>
</dbReference>
<evidence type="ECO:0000259" key="1">
    <source>
        <dbReference type="Pfam" id="PF04073"/>
    </source>
</evidence>
<evidence type="ECO:0000313" key="3">
    <source>
        <dbReference type="Proteomes" id="UP000741282"/>
    </source>
</evidence>
<dbReference type="PANTHER" id="PTHR30411">
    <property type="entry name" value="CYTOPLASMIC PROTEIN"/>
    <property type="match status" value="1"/>
</dbReference>
<reference evidence="2" key="1">
    <citation type="submission" date="2020-04" db="EMBL/GenBank/DDBJ databases">
        <authorList>
            <person name="Zhang T."/>
        </authorList>
    </citation>
    <scope>NUCLEOTIDE SEQUENCE</scope>
    <source>
        <strain evidence="2">HKST-UBA17</strain>
    </source>
</reference>
<evidence type="ECO:0000313" key="2">
    <source>
        <dbReference type="EMBL" id="MCA9377033.1"/>
    </source>
</evidence>
<dbReference type="SUPFAM" id="SSF55826">
    <property type="entry name" value="YbaK/ProRS associated domain"/>
    <property type="match status" value="1"/>
</dbReference>
<dbReference type="CDD" id="cd04333">
    <property type="entry name" value="ProX_deacylase"/>
    <property type="match status" value="1"/>
</dbReference>